<comment type="caution">
    <text evidence="2">The sequence shown here is derived from an EMBL/GenBank/DDBJ whole genome shotgun (WGS) entry which is preliminary data.</text>
</comment>
<feature type="compositionally biased region" description="Low complexity" evidence="1">
    <location>
        <begin position="79"/>
        <end position="90"/>
    </location>
</feature>
<dbReference type="AlphaFoldDB" id="A0A9W8AW73"/>
<feature type="compositionally biased region" description="Basic and acidic residues" evidence="1">
    <location>
        <begin position="25"/>
        <end position="42"/>
    </location>
</feature>
<evidence type="ECO:0000256" key="1">
    <source>
        <dbReference type="SAM" id="MobiDB-lite"/>
    </source>
</evidence>
<name>A0A9W8AW73_9FUNG</name>
<accession>A0A9W8AW73</accession>
<dbReference type="Proteomes" id="UP001151582">
    <property type="component" value="Unassembled WGS sequence"/>
</dbReference>
<sequence>MPNSPTDAQDPTATSQAEKLRLRRERLEKWRKEREARARKDAISNNQTSVKQHPAVADTESAPPAPEPDTSAATIEHTPAQPSKAAQAPANFTLKSRQITPHRLGFAWKNGATRPALSGSLGSGQTRPSGRIKLSKSLSSAFADTDDQENGARKRPRLPSMLPETELDATALAQAGSPTDPSTITSSDLILAAATEASAMDI</sequence>
<protein>
    <submittedName>
        <fullName evidence="2">Uncharacterized protein</fullName>
    </submittedName>
</protein>
<reference evidence="2" key="1">
    <citation type="submission" date="2022-07" db="EMBL/GenBank/DDBJ databases">
        <title>Phylogenomic reconstructions and comparative analyses of Kickxellomycotina fungi.</title>
        <authorList>
            <person name="Reynolds N.K."/>
            <person name="Stajich J.E."/>
            <person name="Barry K."/>
            <person name="Grigoriev I.V."/>
            <person name="Crous P."/>
            <person name="Smith M.E."/>
        </authorList>
    </citation>
    <scope>NUCLEOTIDE SEQUENCE</scope>
    <source>
        <strain evidence="2">RSA 567</strain>
    </source>
</reference>
<feature type="compositionally biased region" description="Polar residues" evidence="1">
    <location>
        <begin position="1"/>
        <end position="16"/>
    </location>
</feature>
<gene>
    <name evidence="2" type="ORF">H4R34_005819</name>
</gene>
<dbReference type="EMBL" id="JANBQB010001465">
    <property type="protein sequence ID" value="KAJ1971198.1"/>
    <property type="molecule type" value="Genomic_DNA"/>
</dbReference>
<feature type="non-terminal residue" evidence="2">
    <location>
        <position position="202"/>
    </location>
</feature>
<evidence type="ECO:0000313" key="3">
    <source>
        <dbReference type="Proteomes" id="UP001151582"/>
    </source>
</evidence>
<proteinExistence type="predicted"/>
<feature type="region of interest" description="Disordered" evidence="1">
    <location>
        <begin position="1"/>
        <end position="161"/>
    </location>
</feature>
<keyword evidence="3" id="KW-1185">Reference proteome</keyword>
<organism evidence="2 3">
    <name type="scientific">Dimargaris verticillata</name>
    <dbReference type="NCBI Taxonomy" id="2761393"/>
    <lineage>
        <taxon>Eukaryota</taxon>
        <taxon>Fungi</taxon>
        <taxon>Fungi incertae sedis</taxon>
        <taxon>Zoopagomycota</taxon>
        <taxon>Kickxellomycotina</taxon>
        <taxon>Dimargaritomycetes</taxon>
        <taxon>Dimargaritales</taxon>
        <taxon>Dimargaritaceae</taxon>
        <taxon>Dimargaris</taxon>
    </lineage>
</organism>
<evidence type="ECO:0000313" key="2">
    <source>
        <dbReference type="EMBL" id="KAJ1971198.1"/>
    </source>
</evidence>